<accession>A0A5S3YVC0</accession>
<dbReference type="OrthoDB" id="4174719at2"/>
<evidence type="ECO:0000256" key="2">
    <source>
        <dbReference type="ARBA" id="ARBA00047806"/>
    </source>
</evidence>
<gene>
    <name evidence="4 6" type="primary">msrA</name>
    <name evidence="6" type="ORF">CWB73_05690</name>
</gene>
<comment type="catalytic activity">
    <reaction evidence="3 4">
        <text>[thioredoxin]-disulfide + L-methionine + H2O = L-methionine (S)-S-oxide + [thioredoxin]-dithiol</text>
        <dbReference type="Rhea" id="RHEA:19993"/>
        <dbReference type="Rhea" id="RHEA-COMP:10698"/>
        <dbReference type="Rhea" id="RHEA-COMP:10700"/>
        <dbReference type="ChEBI" id="CHEBI:15377"/>
        <dbReference type="ChEBI" id="CHEBI:29950"/>
        <dbReference type="ChEBI" id="CHEBI:50058"/>
        <dbReference type="ChEBI" id="CHEBI:57844"/>
        <dbReference type="ChEBI" id="CHEBI:58772"/>
        <dbReference type="EC" id="1.8.4.11"/>
    </reaction>
</comment>
<dbReference type="InterPro" id="IPR036509">
    <property type="entry name" value="Met_Sox_Rdtase_MsrA_sf"/>
</dbReference>
<dbReference type="EMBL" id="PNCM01000013">
    <property type="protein sequence ID" value="TMP81895.1"/>
    <property type="molecule type" value="Genomic_DNA"/>
</dbReference>
<comment type="similarity">
    <text evidence="4">Belongs to the MsrA Met sulfoxide reductase family.</text>
</comment>
<feature type="domain" description="Peptide methionine sulphoxide reductase MsrA" evidence="5">
    <location>
        <begin position="6"/>
        <end position="156"/>
    </location>
</feature>
<comment type="function">
    <text evidence="4">Has an important function as a repair enzyme for proteins that have been inactivated by oxidation. Catalyzes the reversible oxidation-reduction of methionine sulfoxide in proteins to methionine.</text>
</comment>
<evidence type="ECO:0000256" key="1">
    <source>
        <dbReference type="ARBA" id="ARBA00023002"/>
    </source>
</evidence>
<dbReference type="GO" id="GO:0008113">
    <property type="term" value="F:peptide-methionine (S)-S-oxide reductase activity"/>
    <property type="evidence" value="ECO:0007669"/>
    <property type="project" value="UniProtKB-UniRule"/>
</dbReference>
<dbReference type="GO" id="GO:0033744">
    <property type="term" value="F:L-methionine:thioredoxin-disulfide S-oxidoreductase activity"/>
    <property type="evidence" value="ECO:0007669"/>
    <property type="project" value="RHEA"/>
</dbReference>
<evidence type="ECO:0000259" key="5">
    <source>
        <dbReference type="Pfam" id="PF01625"/>
    </source>
</evidence>
<dbReference type="NCBIfam" id="TIGR00401">
    <property type="entry name" value="msrA"/>
    <property type="match status" value="1"/>
</dbReference>
<evidence type="ECO:0000313" key="7">
    <source>
        <dbReference type="Proteomes" id="UP000307362"/>
    </source>
</evidence>
<evidence type="ECO:0000256" key="4">
    <source>
        <dbReference type="HAMAP-Rule" id="MF_01401"/>
    </source>
</evidence>
<keyword evidence="1 4" id="KW-0560">Oxidoreductase</keyword>
<comment type="caution">
    <text evidence="6">The sequence shown here is derived from an EMBL/GenBank/DDBJ whole genome shotgun (WGS) entry which is preliminary data.</text>
</comment>
<dbReference type="AlphaFoldDB" id="A0A5S3YVC0"/>
<name>A0A5S3YVC0_9GAMM</name>
<dbReference type="EC" id="1.8.4.11" evidence="4"/>
<proteinExistence type="inferred from homology"/>
<dbReference type="InterPro" id="IPR002569">
    <property type="entry name" value="Met_Sox_Rdtase_MsrA_dom"/>
</dbReference>
<feature type="active site" evidence="4">
    <location>
        <position position="13"/>
    </location>
</feature>
<organism evidence="6 7">
    <name type="scientific">Pseudoalteromonas phenolica</name>
    <dbReference type="NCBI Taxonomy" id="161398"/>
    <lineage>
        <taxon>Bacteria</taxon>
        <taxon>Pseudomonadati</taxon>
        <taxon>Pseudomonadota</taxon>
        <taxon>Gammaproteobacteria</taxon>
        <taxon>Alteromonadales</taxon>
        <taxon>Pseudoalteromonadaceae</taxon>
        <taxon>Pseudoalteromonas</taxon>
    </lineage>
</organism>
<evidence type="ECO:0000313" key="6">
    <source>
        <dbReference type="EMBL" id="TMP81895.1"/>
    </source>
</evidence>
<dbReference type="Proteomes" id="UP000307362">
    <property type="component" value="Unassembled WGS sequence"/>
</dbReference>
<dbReference type="PANTHER" id="PTHR43774">
    <property type="entry name" value="PEPTIDE METHIONINE SULFOXIDE REDUCTASE"/>
    <property type="match status" value="1"/>
</dbReference>
<dbReference type="SUPFAM" id="SSF55068">
    <property type="entry name" value="Peptide methionine sulfoxide reductase"/>
    <property type="match status" value="1"/>
</dbReference>
<sequence length="177" mass="19815">MANIATATFAGGCFWCIDAAFRRVKGIHLVESGYMGGQTDDPTYKDICTGMTGHAEVVQLSFDADVISYSQLLDMFFTLHDPTQLNRQGNDVGTQYRSAVFYHNDAQAELTEQAIKQLQPHLAEKIVTEVTPAVTFYSAEQYHQDYFNENPNQGYCSVVVAPKVVKFSQKYAHLLNE</sequence>
<dbReference type="HAMAP" id="MF_01401">
    <property type="entry name" value="MsrA"/>
    <property type="match status" value="1"/>
</dbReference>
<dbReference type="Pfam" id="PF01625">
    <property type="entry name" value="PMSR"/>
    <property type="match status" value="1"/>
</dbReference>
<dbReference type="Gene3D" id="3.30.1060.10">
    <property type="entry name" value="Peptide methionine sulphoxide reductase MsrA"/>
    <property type="match status" value="1"/>
</dbReference>
<protein>
    <recommendedName>
        <fullName evidence="4">Peptide methionine sulfoxide reductase MsrA</fullName>
        <shortName evidence="4">Protein-methionine-S-oxide reductase</shortName>
        <ecNumber evidence="4">1.8.4.11</ecNumber>
    </recommendedName>
    <alternativeName>
        <fullName evidence="4">Peptide-methionine (S)-S-oxide reductase</fullName>
        <shortName evidence="4">Peptide Met(O) reductase</shortName>
    </alternativeName>
</protein>
<evidence type="ECO:0000256" key="3">
    <source>
        <dbReference type="ARBA" id="ARBA00048782"/>
    </source>
</evidence>
<reference evidence="6 7" key="1">
    <citation type="submission" date="2017-12" db="EMBL/GenBank/DDBJ databases">
        <authorList>
            <person name="Paulsen S."/>
            <person name="Gram L.K."/>
        </authorList>
    </citation>
    <scope>NUCLEOTIDE SEQUENCE [LARGE SCALE GENOMIC DNA]</scope>
    <source>
        <strain evidence="6 7">S1189</strain>
    </source>
</reference>
<dbReference type="PANTHER" id="PTHR43774:SF1">
    <property type="entry name" value="PEPTIDE METHIONINE SULFOXIDE REDUCTASE MSRA 2"/>
    <property type="match status" value="1"/>
</dbReference>
<comment type="catalytic activity">
    <reaction evidence="2 4">
        <text>L-methionyl-[protein] + [thioredoxin]-disulfide + H2O = L-methionyl-(S)-S-oxide-[protein] + [thioredoxin]-dithiol</text>
        <dbReference type="Rhea" id="RHEA:14217"/>
        <dbReference type="Rhea" id="RHEA-COMP:10698"/>
        <dbReference type="Rhea" id="RHEA-COMP:10700"/>
        <dbReference type="Rhea" id="RHEA-COMP:12313"/>
        <dbReference type="Rhea" id="RHEA-COMP:12315"/>
        <dbReference type="ChEBI" id="CHEBI:15377"/>
        <dbReference type="ChEBI" id="CHEBI:16044"/>
        <dbReference type="ChEBI" id="CHEBI:29950"/>
        <dbReference type="ChEBI" id="CHEBI:44120"/>
        <dbReference type="ChEBI" id="CHEBI:50058"/>
        <dbReference type="EC" id="1.8.4.11"/>
    </reaction>
</comment>
<reference evidence="7" key="2">
    <citation type="submission" date="2019-06" db="EMBL/GenBank/DDBJ databases">
        <title>Co-occurence of chitin degradation, pigmentation and bioactivity in marine Pseudoalteromonas.</title>
        <authorList>
            <person name="Sonnenschein E.C."/>
            <person name="Bech P.K."/>
        </authorList>
    </citation>
    <scope>NUCLEOTIDE SEQUENCE [LARGE SCALE GENOMIC DNA]</scope>
    <source>
        <strain evidence="7">S1189</strain>
    </source>
</reference>